<evidence type="ECO:0000256" key="1">
    <source>
        <dbReference type="ARBA" id="ARBA00022603"/>
    </source>
</evidence>
<dbReference type="Gene3D" id="3.40.50.150">
    <property type="entry name" value="Vaccinia Virus protein VP39"/>
    <property type="match status" value="1"/>
</dbReference>
<evidence type="ECO:0000313" key="8">
    <source>
        <dbReference type="Proteomes" id="UP001652409"/>
    </source>
</evidence>
<keyword evidence="3" id="KW-0949">S-adenosyl-L-methionine</keyword>
<dbReference type="InterPro" id="IPR029044">
    <property type="entry name" value="Nucleotide-diphossugar_trans"/>
</dbReference>
<dbReference type="Gene3D" id="3.40.50.2000">
    <property type="entry name" value="Glycogen Phosphorylase B"/>
    <property type="match status" value="1"/>
</dbReference>
<dbReference type="SMART" id="SM00650">
    <property type="entry name" value="rADc"/>
    <property type="match status" value="1"/>
</dbReference>
<dbReference type="Pfam" id="PF00535">
    <property type="entry name" value="Glycos_transf_2"/>
    <property type="match status" value="1"/>
</dbReference>
<feature type="domain" description="Ribosomal RNA adenine methylase transferase N-terminal" evidence="6">
    <location>
        <begin position="53"/>
        <end position="174"/>
    </location>
</feature>
<gene>
    <name evidence="7" type="ORF">OCV61_04130</name>
</gene>
<reference evidence="7 8" key="1">
    <citation type="journal article" date="2021" name="ISME Commun">
        <title>Automated analysis of genomic sequences facilitates high-throughput and comprehensive description of bacteria.</title>
        <authorList>
            <person name="Hitch T.C.A."/>
        </authorList>
    </citation>
    <scope>NUCLEOTIDE SEQUENCE [LARGE SCALE GENOMIC DNA]</scope>
    <source>
        <strain evidence="7 8">Sanger_23</strain>
    </source>
</reference>
<dbReference type="SUPFAM" id="SSF53756">
    <property type="entry name" value="UDP-Glycosyltransferase/glycogen phosphorylase"/>
    <property type="match status" value="1"/>
</dbReference>
<protein>
    <submittedName>
        <fullName evidence="7">Glycosyltransferase</fullName>
        <ecNumber evidence="7">2.4.-.-</ecNumber>
    </submittedName>
</protein>
<evidence type="ECO:0000313" key="7">
    <source>
        <dbReference type="EMBL" id="MCU6764595.1"/>
    </source>
</evidence>
<keyword evidence="2 7" id="KW-0808">Transferase</keyword>
<name>A0ABT2TQU5_9FIRM</name>
<dbReference type="InterPro" id="IPR020598">
    <property type="entry name" value="rRNA_Ade_methylase_Trfase_N"/>
</dbReference>
<evidence type="ECO:0000256" key="3">
    <source>
        <dbReference type="ARBA" id="ARBA00022691"/>
    </source>
</evidence>
<feature type="coiled-coil region" evidence="5">
    <location>
        <begin position="544"/>
        <end position="603"/>
    </location>
</feature>
<dbReference type="InterPro" id="IPR029063">
    <property type="entry name" value="SAM-dependent_MTases_sf"/>
</dbReference>
<dbReference type="SUPFAM" id="SSF53448">
    <property type="entry name" value="Nucleotide-diphospho-sugar transferases"/>
    <property type="match status" value="1"/>
</dbReference>
<sequence>MIVKNQNDKIVYSDGETTENKMLDIAQRYPEDTVQDYIGKCSEYTVNNTFSSVRWNILNWYPFKKDADVLEVGAGMGALTGLLCEKAKSVVSVEMSEARASVIKARYSERKNLKIVTEDILKWESPQKFDYVVFIGVLEYADVFLESSNPYNDFIEKAKSFLKPDGVLLFAIENKTGLKYWVGGSEDHLQEPYVGLEGYEQKHTPRTFSKSELEQLLNNVGFKNKRFYYVLPDYKFPEIIATDEYKPDYLNLQKVSFTYSKNSLLTMNEKYLYKDILENNVLDFFANSYLVECSLQQKKERKVIYVSSKGEVKKIYRVSTVLYNDGSIYKIPMHEQAVQHIDNIYYNTEFLKQRGIDILGYVREGNTLKCDAYHGVSAQDYFGKLLRNNDRSGLFSFLEEFRTELVKSSDMVFDKSIVDELNIDVSEYQMGPILEKGFVDLTFYNSFYENGKFIFYDQEWCFDNVPLNFILYYAVNSAYSRLQEKTDISLQEIWNYLNIGKETSVFNALESHIWSKVLYRQTDFYGDGGYCNRFNDEWTVKNKIACLQSAKEKTERELETTEHILKMENQKLLSEITDLQDELNKSEHELNQFKEMEIELRQEILNKKGHIEMLLPAERERDAIVHSKMYKIMRFICHTYDCIMIFPRFIGRNLYAFGRMMTHVNMQELKIAYGYVKNEGIKGAYEHLMRDYHQGELKQIKVDVDEKIYDEITDIHECEVLKLPQYDHPTVSIVIPAYNQFTYTYYCIKSILENSENVSYEVILADDCSNDLTTKIASVVENLIIARTPSNMLFLRNCNNAAQKAKGKYVLFLNNDTQVQDNWLKPLVDLCEKDQTIGMAGSKLVYADGTLQEAGGIIWRDGSGWNYGRNDDATKPEYNYVRDVDYISGASILIRRSLWEELGGFDEYFAPAYCEDSDLAFRVRKAGYRVVYQPLSVVVHFEGKSNGTDLNTGIKQYQVENSIKMKKRWKDELDKQYECGQFVFKARERSQNKKTILVVDHYVPQFDKDAGSKTTIQYLRMFVEKGYMVKFIGDNFYQQEPYTTILQQMGIEVLYGPWYAQHWQEWLLENKKCIDFAYLNRPHITIKYIDFIRENTDIKCIYYGHDLHFLRLQREYELTGDIEKKNESDEWLEKELYIMRKADISYYPSYVEEEAIHKIDATIPVKAITAYVYEQFRNNIPMDFAKREGIVFVGGFGHPPNADAVLWFAKEIYPLIRQKIQMPFYIVGSSVTPEIEKLEGNGIIVKGFVSEEELARLYDTCRLVVVPLRYGAGVKGKVVEALYYGTPMVTTSVGIEGIPDPERVVKVADDAEDFANAVIRLYQDETVLAQTVKDYQKLVKQNFSLEAVWNIVKEDFE</sequence>
<organism evidence="7 8">
    <name type="scientific">Blautia ammoniilytica</name>
    <dbReference type="NCBI Taxonomy" id="2981782"/>
    <lineage>
        <taxon>Bacteria</taxon>
        <taxon>Bacillati</taxon>
        <taxon>Bacillota</taxon>
        <taxon>Clostridia</taxon>
        <taxon>Lachnospirales</taxon>
        <taxon>Lachnospiraceae</taxon>
        <taxon>Blautia</taxon>
    </lineage>
</organism>
<dbReference type="Proteomes" id="UP001652409">
    <property type="component" value="Unassembled WGS sequence"/>
</dbReference>
<dbReference type="RefSeq" id="WP_158420794.1">
    <property type="nucleotide sequence ID" value="NZ_JAOQJL010000006.1"/>
</dbReference>
<dbReference type="PANTHER" id="PTHR43179:SF7">
    <property type="entry name" value="RHAMNOSYLTRANSFERASE WBBL"/>
    <property type="match status" value="1"/>
</dbReference>
<proteinExistence type="predicted"/>
<evidence type="ECO:0000256" key="4">
    <source>
        <dbReference type="ARBA" id="ARBA00022884"/>
    </source>
</evidence>
<dbReference type="CDD" id="cd02440">
    <property type="entry name" value="AdoMet_MTases"/>
    <property type="match status" value="1"/>
</dbReference>
<accession>A0ABT2TQU5</accession>
<keyword evidence="8" id="KW-1185">Reference proteome</keyword>
<dbReference type="CDD" id="cd04186">
    <property type="entry name" value="GT_2_like_c"/>
    <property type="match status" value="1"/>
</dbReference>
<keyword evidence="4" id="KW-0694">RNA-binding</keyword>
<keyword evidence="5" id="KW-0175">Coiled coil</keyword>
<dbReference type="InterPro" id="IPR001737">
    <property type="entry name" value="KsgA/Erm"/>
</dbReference>
<keyword evidence="7" id="KW-0328">Glycosyltransferase</keyword>
<dbReference type="CDD" id="cd03801">
    <property type="entry name" value="GT4_PimA-like"/>
    <property type="match status" value="1"/>
</dbReference>
<dbReference type="PANTHER" id="PTHR43179">
    <property type="entry name" value="RHAMNOSYLTRANSFERASE WBBL"/>
    <property type="match status" value="1"/>
</dbReference>
<evidence type="ECO:0000259" key="6">
    <source>
        <dbReference type="SMART" id="SM00650"/>
    </source>
</evidence>
<evidence type="ECO:0000256" key="5">
    <source>
        <dbReference type="SAM" id="Coils"/>
    </source>
</evidence>
<dbReference type="GO" id="GO:0016757">
    <property type="term" value="F:glycosyltransferase activity"/>
    <property type="evidence" value="ECO:0007669"/>
    <property type="project" value="UniProtKB-KW"/>
</dbReference>
<dbReference type="Gene3D" id="3.90.550.10">
    <property type="entry name" value="Spore Coat Polysaccharide Biosynthesis Protein SpsA, Chain A"/>
    <property type="match status" value="1"/>
</dbReference>
<dbReference type="InterPro" id="IPR001173">
    <property type="entry name" value="Glyco_trans_2-like"/>
</dbReference>
<evidence type="ECO:0000256" key="2">
    <source>
        <dbReference type="ARBA" id="ARBA00022679"/>
    </source>
</evidence>
<dbReference type="Pfam" id="PF13692">
    <property type="entry name" value="Glyco_trans_1_4"/>
    <property type="match status" value="1"/>
</dbReference>
<dbReference type="EC" id="2.4.-.-" evidence="7"/>
<dbReference type="Pfam" id="PF00398">
    <property type="entry name" value="RrnaAD"/>
    <property type="match status" value="1"/>
</dbReference>
<dbReference type="EMBL" id="JAOQJL010000006">
    <property type="protein sequence ID" value="MCU6764595.1"/>
    <property type="molecule type" value="Genomic_DNA"/>
</dbReference>
<comment type="caution">
    <text evidence="7">The sequence shown here is derived from an EMBL/GenBank/DDBJ whole genome shotgun (WGS) entry which is preliminary data.</text>
</comment>
<keyword evidence="1" id="KW-0489">Methyltransferase</keyword>
<dbReference type="SUPFAM" id="SSF53335">
    <property type="entry name" value="S-adenosyl-L-methionine-dependent methyltransferases"/>
    <property type="match status" value="1"/>
</dbReference>